<dbReference type="PANTHER" id="PTHR34611">
    <property type="match status" value="1"/>
</dbReference>
<reference evidence="2 3" key="1">
    <citation type="submission" date="2015-08" db="EMBL/GenBank/DDBJ databases">
        <title>The complete genome sequence of Bacillus beveridgei MLTeJB.</title>
        <authorList>
            <person name="Hanson T.E."/>
            <person name="Mesa C."/>
            <person name="Basesman S.M."/>
            <person name="Oremland R.S."/>
        </authorList>
    </citation>
    <scope>NUCLEOTIDE SEQUENCE [LARGE SCALE GENOMIC DNA]</scope>
    <source>
        <strain evidence="2 3">MLTeJB</strain>
    </source>
</reference>
<dbReference type="InterPro" id="IPR051699">
    <property type="entry name" value="Rpn/YhgA-like_nuclease"/>
</dbReference>
<dbReference type="AlphaFoldDB" id="A0A1D7QZB3"/>
<keyword evidence="3" id="KW-1185">Reference proteome</keyword>
<protein>
    <recommendedName>
        <fullName evidence="1">Transposase (putative) YhgA-like domain-containing protein</fullName>
    </recommendedName>
</protein>
<sequence length="323" mass="38051">MASHSIHDMMFKEMFSDPELTTALIDKIVPASIRQRMDTGSLRTRKDTFISNDQSALFADLLFDVKMKNNEQGKVYLLFEHKSFSERHVSLQLLTYMTEIWRSETNNKPKSFILPILISQRKKHWNRSTNFTKYVFDGFEAESLEMFDPFIPDFDYLLFDVQEREAIKLIRHSFLRITLEVFSLVHEDQPKQLEERLIDLLTMGAIHEISDSYAEQVIRLLRYLLEGNSQFTRESLNTIHEQVKTVQPEGGEIIMSLAEELKKEGRQMGKKEGRQEGRQEGQMQKTLQIFGKLMHRGESKETIMELLDIDENEFDRMKKELRN</sequence>
<dbReference type="Pfam" id="PF04754">
    <property type="entry name" value="Transposase_31"/>
    <property type="match status" value="1"/>
</dbReference>
<dbReference type="PANTHER" id="PTHR34611:SF2">
    <property type="entry name" value="INACTIVE RECOMBINATION-PROMOTING NUCLEASE-LIKE PROTEIN RPNE-RELATED"/>
    <property type="match status" value="1"/>
</dbReference>
<accession>A0A1D7QZB3</accession>
<evidence type="ECO:0000313" key="3">
    <source>
        <dbReference type="Proteomes" id="UP000094463"/>
    </source>
</evidence>
<proteinExistence type="predicted"/>
<evidence type="ECO:0000259" key="1">
    <source>
        <dbReference type="Pfam" id="PF04754"/>
    </source>
</evidence>
<dbReference type="STRING" id="632773.BBEV_3044"/>
<feature type="domain" description="Transposase (putative) YhgA-like" evidence="1">
    <location>
        <begin position="7"/>
        <end position="204"/>
    </location>
</feature>
<dbReference type="EMBL" id="CP012502">
    <property type="protein sequence ID" value="AOM84362.1"/>
    <property type="molecule type" value="Genomic_DNA"/>
</dbReference>
<gene>
    <name evidence="2" type="ORF">BBEV_3044</name>
</gene>
<dbReference type="GO" id="GO:0006310">
    <property type="term" value="P:DNA recombination"/>
    <property type="evidence" value="ECO:0007669"/>
    <property type="project" value="TreeGrafter"/>
</dbReference>
<dbReference type="InterPro" id="IPR006842">
    <property type="entry name" value="Transposase_31"/>
</dbReference>
<dbReference type="Proteomes" id="UP000094463">
    <property type="component" value="Chromosome"/>
</dbReference>
<name>A0A1D7QZB3_9BACI</name>
<evidence type="ECO:0000313" key="2">
    <source>
        <dbReference type="EMBL" id="AOM84362.1"/>
    </source>
</evidence>
<dbReference type="GO" id="GO:1990238">
    <property type="term" value="F:double-stranded DNA endonuclease activity"/>
    <property type="evidence" value="ECO:0007669"/>
    <property type="project" value="TreeGrafter"/>
</dbReference>
<organism evidence="2 3">
    <name type="scientific">Salisediminibacterium beveridgei</name>
    <dbReference type="NCBI Taxonomy" id="632773"/>
    <lineage>
        <taxon>Bacteria</taxon>
        <taxon>Bacillati</taxon>
        <taxon>Bacillota</taxon>
        <taxon>Bacilli</taxon>
        <taxon>Bacillales</taxon>
        <taxon>Bacillaceae</taxon>
        <taxon>Salisediminibacterium</taxon>
    </lineage>
</organism>
<dbReference type="KEGG" id="bbev:BBEV_3044"/>